<dbReference type="Pfam" id="PF18106">
    <property type="entry name" value="Rol_Rep_N"/>
    <property type="match status" value="1"/>
</dbReference>
<dbReference type="Proteomes" id="UP000297253">
    <property type="component" value="Unassembled WGS sequence"/>
</dbReference>
<dbReference type="AlphaFoldDB" id="A0A4Y9JBF2"/>
<accession>A0A4Y9JBF2</accession>
<dbReference type="InterPro" id="IPR010982">
    <property type="entry name" value="Lambda_DNA-bd_dom_sf"/>
</dbReference>
<name>A0A4Y9JBF2_9STRE</name>
<evidence type="ECO:0000313" key="2">
    <source>
        <dbReference type="EMBL" id="TFU98167.1"/>
    </source>
</evidence>
<protein>
    <submittedName>
        <fullName evidence="2">XRE family transcriptional regulator</fullName>
    </submittedName>
</protein>
<dbReference type="CDD" id="cd00093">
    <property type="entry name" value="HTH_XRE"/>
    <property type="match status" value="1"/>
</dbReference>
<comment type="caution">
    <text evidence="2">The sequence shown here is derived from an EMBL/GenBank/DDBJ whole genome shotgun (WGS) entry which is preliminary data.</text>
</comment>
<feature type="domain" description="HTH cro/C1-type" evidence="1">
    <location>
        <begin position="12"/>
        <end position="70"/>
    </location>
</feature>
<dbReference type="InterPro" id="IPR001387">
    <property type="entry name" value="Cro/C1-type_HTH"/>
</dbReference>
<dbReference type="EMBL" id="SPPD01000004">
    <property type="protein sequence ID" value="TFU98167.1"/>
    <property type="molecule type" value="Genomic_DNA"/>
</dbReference>
<sequence>MAKDRVVGGKYLKKFRKDKIRLNQKDFALSVGLSVDTIKSYESDRRLLTVSKFVEMKQSLGYMNHDVNRLEVLIDYMRITFKDVRDLDFFTTRYLHCPLNEFESEETKLMMYTHLWKRGDIWIFDYADKSQTDNYQITIQLSGRGCRQFELIMQRDNTSWIEVLQTMIFERKDMQVRRLDIAMDEMYRGYENEQEHIKLSDLIVKLYSGELTYEKMKSWNSIDGGKLDGSANQGLSIYFGSRQSNMYFNFYEKRYELARRENMTVEESLGVFGVWNRYEIRLAREKAQSVVEEFTGGVDLAEIARGLINSRLEVFDGTNIYGGYVPDERWQKLFGGVEPLQLTTRPEAYDIEDTVKWLIYQVSNSLLLVHEADKLLNTQYINMILEAGELTDKNRQVLESLKTGAKDYEAIYGD</sequence>
<evidence type="ECO:0000313" key="3">
    <source>
        <dbReference type="Proteomes" id="UP000297253"/>
    </source>
</evidence>
<dbReference type="PROSITE" id="PS50943">
    <property type="entry name" value="HTH_CROC1"/>
    <property type="match status" value="1"/>
</dbReference>
<organism evidence="2 3">
    <name type="scientific">Streptococcus cuniculi</name>
    <dbReference type="NCBI Taxonomy" id="1432788"/>
    <lineage>
        <taxon>Bacteria</taxon>
        <taxon>Bacillati</taxon>
        <taxon>Bacillota</taxon>
        <taxon>Bacilli</taxon>
        <taxon>Lactobacillales</taxon>
        <taxon>Streptococcaceae</taxon>
        <taxon>Streptococcus</taxon>
    </lineage>
</organism>
<reference evidence="2 3" key="1">
    <citation type="submission" date="2019-03" db="EMBL/GenBank/DDBJ databases">
        <title>Diversity of the mouse oral microbiome.</title>
        <authorList>
            <person name="Joseph S."/>
            <person name="Aduse-Opoku J."/>
            <person name="Curtis M."/>
            <person name="Wade W."/>
            <person name="Hashim A."/>
        </authorList>
    </citation>
    <scope>NUCLEOTIDE SEQUENCE [LARGE SCALE GENOMIC DNA]</scope>
    <source>
        <strain evidence="2 3">WM131</strain>
    </source>
</reference>
<proteinExistence type="predicted"/>
<gene>
    <name evidence="2" type="ORF">E4T82_03920</name>
</gene>
<dbReference type="SUPFAM" id="SSF47413">
    <property type="entry name" value="lambda repressor-like DNA-binding domains"/>
    <property type="match status" value="1"/>
</dbReference>
<dbReference type="RefSeq" id="WP_135181574.1">
    <property type="nucleotide sequence ID" value="NZ_JADGKZ010000004.1"/>
</dbReference>
<dbReference type="OrthoDB" id="2067664at2"/>
<evidence type="ECO:0000259" key="1">
    <source>
        <dbReference type="PROSITE" id="PS50943"/>
    </source>
</evidence>
<dbReference type="GO" id="GO:0003677">
    <property type="term" value="F:DNA binding"/>
    <property type="evidence" value="ECO:0007669"/>
    <property type="project" value="InterPro"/>
</dbReference>
<dbReference type="InterPro" id="IPR040819">
    <property type="entry name" value="Rol_Rep_N"/>
</dbReference>
<dbReference type="Pfam" id="PF02486">
    <property type="entry name" value="Rep_trans"/>
    <property type="match status" value="1"/>
</dbReference>
<dbReference type="InterPro" id="IPR003491">
    <property type="entry name" value="REP-like_C"/>
</dbReference>